<evidence type="ECO:0000313" key="3">
    <source>
        <dbReference type="Proteomes" id="UP000253472"/>
    </source>
</evidence>
<dbReference type="InterPro" id="IPR011576">
    <property type="entry name" value="Pyridox_Oxase_N"/>
</dbReference>
<dbReference type="SUPFAM" id="SSF50475">
    <property type="entry name" value="FMN-binding split barrel"/>
    <property type="match status" value="1"/>
</dbReference>
<protein>
    <recommendedName>
        <fullName evidence="1">Pyridoxamine 5'-phosphate oxidase N-terminal domain-containing protein</fullName>
    </recommendedName>
</protein>
<dbReference type="EMBL" id="QLNQ01000026">
    <property type="protein sequence ID" value="RCK60658.1"/>
    <property type="molecule type" value="Genomic_DNA"/>
</dbReference>
<dbReference type="OrthoDB" id="5300823at2759"/>
<dbReference type="InterPro" id="IPR052841">
    <property type="entry name" value="PMP_oxidase-like"/>
</dbReference>
<dbReference type="GO" id="GO:0005634">
    <property type="term" value="C:nucleus"/>
    <property type="evidence" value="ECO:0007669"/>
    <property type="project" value="TreeGrafter"/>
</dbReference>
<organism evidence="2 3">
    <name type="scientific">Candida viswanathii</name>
    <dbReference type="NCBI Taxonomy" id="5486"/>
    <lineage>
        <taxon>Eukaryota</taxon>
        <taxon>Fungi</taxon>
        <taxon>Dikarya</taxon>
        <taxon>Ascomycota</taxon>
        <taxon>Saccharomycotina</taxon>
        <taxon>Pichiomycetes</taxon>
        <taxon>Debaryomycetaceae</taxon>
        <taxon>Candida/Lodderomyces clade</taxon>
        <taxon>Candida</taxon>
    </lineage>
</organism>
<evidence type="ECO:0000313" key="2">
    <source>
        <dbReference type="EMBL" id="RCK60658.1"/>
    </source>
</evidence>
<proteinExistence type="predicted"/>
<keyword evidence="3" id="KW-1185">Reference proteome</keyword>
<comment type="caution">
    <text evidence="2">The sequence shown here is derived from an EMBL/GenBank/DDBJ whole genome shotgun (WGS) entry which is preliminary data.</text>
</comment>
<sequence length="183" mass="20799">MSNQENLPESVLNLLNSSRFIHLATCLDNKPHVSLMNYTFFHKGNENVIIISTPRKTTKYQNMVSNPNVSVLIHDWISVKGNADILQDESLSRRRSNSLFELLANFNKNELSRVSVMLDGQAKILDGAQDSAKFDFYKSLHLNNPKIDHNQAKNYIENDDNALIVIEVTGCKVTDTDNNVEEY</sequence>
<dbReference type="PANTHER" id="PTHR28040">
    <property type="entry name" value="PYRIDOXAMINE 5'-PHOSPHATE OXIDASE YLR456W HOMOLOG-RELATED"/>
    <property type="match status" value="1"/>
</dbReference>
<dbReference type="InterPro" id="IPR012349">
    <property type="entry name" value="Split_barrel_FMN-bd"/>
</dbReference>
<reference evidence="2 3" key="1">
    <citation type="submission" date="2018-06" db="EMBL/GenBank/DDBJ databases">
        <title>Whole genome sequencing of Candida tropicalis (genome annotated by CSBL at Korea University).</title>
        <authorList>
            <person name="Ahn J."/>
        </authorList>
    </citation>
    <scope>NUCLEOTIDE SEQUENCE [LARGE SCALE GENOMIC DNA]</scope>
    <source>
        <strain evidence="2 3">ATCC 20962</strain>
    </source>
</reference>
<dbReference type="GO" id="GO:0005737">
    <property type="term" value="C:cytoplasm"/>
    <property type="evidence" value="ECO:0007669"/>
    <property type="project" value="TreeGrafter"/>
</dbReference>
<dbReference type="Proteomes" id="UP000253472">
    <property type="component" value="Unassembled WGS sequence"/>
</dbReference>
<dbReference type="Gene3D" id="2.30.110.10">
    <property type="entry name" value="Electron Transport, Fmn-binding Protein, Chain A"/>
    <property type="match status" value="1"/>
</dbReference>
<evidence type="ECO:0000259" key="1">
    <source>
        <dbReference type="Pfam" id="PF01243"/>
    </source>
</evidence>
<dbReference type="PANTHER" id="PTHR28040:SF1">
    <property type="entry name" value="PYRIDOXAMINE 5'-PHOSPHATE OXIDASE YLR456W HOMOLOG-RELATED"/>
    <property type="match status" value="1"/>
</dbReference>
<name>A0A367Y4C1_9ASCO</name>
<gene>
    <name evidence="2" type="ORF">Cantr_08016</name>
</gene>
<accession>A0A367Y4C1</accession>
<dbReference type="Pfam" id="PF01243">
    <property type="entry name" value="PNPOx_N"/>
    <property type="match status" value="1"/>
</dbReference>
<dbReference type="STRING" id="5486.A0A367Y4C1"/>
<dbReference type="AlphaFoldDB" id="A0A367Y4C1"/>
<feature type="domain" description="Pyridoxamine 5'-phosphate oxidase N-terminal" evidence="1">
    <location>
        <begin position="8"/>
        <end position="91"/>
    </location>
</feature>